<dbReference type="InterPro" id="IPR024791">
    <property type="entry name" value="Cyt_c/ubiquinol_Oxase_su3"/>
</dbReference>
<sequence>MHKLMMKLAIGSEAVFFISLLLGYLHFWNSGDFDQVARQQLDIRTAIPFTLVLLSSSITFLVAEKHHRKGVSGKALFWLLCTACLGLVFLSGQGYEYFRLIRKEQVTVSSSVFGSAFFALTGFHGLHVLTGIIALLYLSWLSTLENGKRSAAAAIGAIGIYWHFVDVVWIAVFSTVYLLPYIL</sequence>
<dbReference type="Pfam" id="PF00510">
    <property type="entry name" value="COX3"/>
    <property type="match status" value="1"/>
</dbReference>
<evidence type="ECO:0000313" key="11">
    <source>
        <dbReference type="Proteomes" id="UP000316778"/>
    </source>
</evidence>
<evidence type="ECO:0000256" key="2">
    <source>
        <dbReference type="ARBA" id="ARBA00010581"/>
    </source>
</evidence>
<name>A0A562STC6_CHIJA</name>
<dbReference type="InterPro" id="IPR035973">
    <property type="entry name" value="Cyt_c_oxidase_su3-like_sf"/>
</dbReference>
<feature type="transmembrane region" description="Helical" evidence="8">
    <location>
        <begin position="152"/>
        <end position="179"/>
    </location>
</feature>
<proteinExistence type="inferred from homology"/>
<dbReference type="EMBL" id="VLLG01000005">
    <property type="protein sequence ID" value="TWI84462.1"/>
    <property type="molecule type" value="Genomic_DNA"/>
</dbReference>
<keyword evidence="5 8" id="KW-1133">Transmembrane helix</keyword>
<dbReference type="GO" id="GO:0005886">
    <property type="term" value="C:plasma membrane"/>
    <property type="evidence" value="ECO:0007669"/>
    <property type="project" value="UniProtKB-SubCell"/>
</dbReference>
<dbReference type="CDD" id="cd00386">
    <property type="entry name" value="Heme_Cu_Oxidase_III_like"/>
    <property type="match status" value="1"/>
</dbReference>
<comment type="similarity">
    <text evidence="2 7">Belongs to the cytochrome c oxidase subunit 3 family.</text>
</comment>
<feature type="transmembrane region" description="Helical" evidence="8">
    <location>
        <begin position="45"/>
        <end position="63"/>
    </location>
</feature>
<dbReference type="SUPFAM" id="SSF81452">
    <property type="entry name" value="Cytochrome c oxidase subunit III-like"/>
    <property type="match status" value="1"/>
</dbReference>
<evidence type="ECO:0000313" key="10">
    <source>
        <dbReference type="EMBL" id="TWI84462.1"/>
    </source>
</evidence>
<evidence type="ECO:0000259" key="9">
    <source>
        <dbReference type="PROSITE" id="PS50253"/>
    </source>
</evidence>
<feature type="transmembrane region" description="Helical" evidence="8">
    <location>
        <begin position="115"/>
        <end position="140"/>
    </location>
</feature>
<evidence type="ECO:0000256" key="4">
    <source>
        <dbReference type="ARBA" id="ARBA00022692"/>
    </source>
</evidence>
<feature type="transmembrane region" description="Helical" evidence="8">
    <location>
        <begin position="7"/>
        <end position="25"/>
    </location>
</feature>
<dbReference type="InterPro" id="IPR013833">
    <property type="entry name" value="Cyt_c_oxidase_su3_a-hlx"/>
</dbReference>
<evidence type="ECO:0000256" key="7">
    <source>
        <dbReference type="RuleBase" id="RU003376"/>
    </source>
</evidence>
<gene>
    <name evidence="10" type="ORF">LX66_4832</name>
</gene>
<keyword evidence="4 7" id="KW-0812">Transmembrane</keyword>
<protein>
    <submittedName>
        <fullName evidence="10">Cytochrome c oxidase subunit 3/cytochrome c oxidase subunit I+III</fullName>
    </submittedName>
</protein>
<dbReference type="RefSeq" id="WP_145718136.1">
    <property type="nucleotide sequence ID" value="NZ_BAAAFY010000002.1"/>
</dbReference>
<dbReference type="PROSITE" id="PS50253">
    <property type="entry name" value="COX3"/>
    <property type="match status" value="1"/>
</dbReference>
<keyword evidence="11" id="KW-1185">Reference proteome</keyword>
<dbReference type="AlphaFoldDB" id="A0A562STC6"/>
<dbReference type="InterPro" id="IPR000298">
    <property type="entry name" value="Cyt_c_oxidase-like_su3"/>
</dbReference>
<dbReference type="Proteomes" id="UP000316778">
    <property type="component" value="Unassembled WGS sequence"/>
</dbReference>
<dbReference type="PANTHER" id="PTHR11403">
    <property type="entry name" value="CYTOCHROME C OXIDASE SUBUNIT III"/>
    <property type="match status" value="1"/>
</dbReference>
<keyword evidence="6 8" id="KW-0472">Membrane</keyword>
<reference evidence="10 11" key="1">
    <citation type="journal article" date="2013" name="Stand. Genomic Sci.">
        <title>Genomic Encyclopedia of Type Strains, Phase I: The one thousand microbial genomes (KMG-I) project.</title>
        <authorList>
            <person name="Kyrpides N.C."/>
            <person name="Woyke T."/>
            <person name="Eisen J.A."/>
            <person name="Garrity G."/>
            <person name="Lilburn T.G."/>
            <person name="Beck B.J."/>
            <person name="Whitman W.B."/>
            <person name="Hugenholtz P."/>
            <person name="Klenk H.P."/>
        </authorList>
    </citation>
    <scope>NUCLEOTIDE SEQUENCE [LARGE SCALE GENOMIC DNA]</scope>
    <source>
        <strain evidence="10 11">DSM 13484</strain>
    </source>
</reference>
<evidence type="ECO:0000256" key="3">
    <source>
        <dbReference type="ARBA" id="ARBA00022475"/>
    </source>
</evidence>
<comment type="caution">
    <text evidence="10">The sequence shown here is derived from an EMBL/GenBank/DDBJ whole genome shotgun (WGS) entry which is preliminary data.</text>
</comment>
<dbReference type="OrthoDB" id="9810850at2"/>
<keyword evidence="3" id="KW-1003">Cell membrane</keyword>
<evidence type="ECO:0000256" key="8">
    <source>
        <dbReference type="SAM" id="Phobius"/>
    </source>
</evidence>
<dbReference type="PANTHER" id="PTHR11403:SF2">
    <property type="entry name" value="CYTOCHROME BO(3) UBIQUINOL OXIDASE SUBUNIT 3"/>
    <property type="match status" value="1"/>
</dbReference>
<feature type="transmembrane region" description="Helical" evidence="8">
    <location>
        <begin position="75"/>
        <end position="95"/>
    </location>
</feature>
<evidence type="ECO:0000256" key="5">
    <source>
        <dbReference type="ARBA" id="ARBA00022989"/>
    </source>
</evidence>
<dbReference type="GO" id="GO:0004129">
    <property type="term" value="F:cytochrome-c oxidase activity"/>
    <property type="evidence" value="ECO:0007669"/>
    <property type="project" value="InterPro"/>
</dbReference>
<evidence type="ECO:0000256" key="1">
    <source>
        <dbReference type="ARBA" id="ARBA00004651"/>
    </source>
</evidence>
<comment type="subcellular location">
    <subcellularLocation>
        <location evidence="1 7">Cell membrane</location>
        <topology evidence="1 7">Multi-pass membrane protein</topology>
    </subcellularLocation>
</comment>
<organism evidence="10 11">
    <name type="scientific">Chitinophaga japonensis</name>
    <name type="common">Flexibacter japonensis</name>
    <dbReference type="NCBI Taxonomy" id="104662"/>
    <lineage>
        <taxon>Bacteria</taxon>
        <taxon>Pseudomonadati</taxon>
        <taxon>Bacteroidota</taxon>
        <taxon>Chitinophagia</taxon>
        <taxon>Chitinophagales</taxon>
        <taxon>Chitinophagaceae</taxon>
        <taxon>Chitinophaga</taxon>
    </lineage>
</organism>
<dbReference type="GO" id="GO:0019646">
    <property type="term" value="P:aerobic electron transport chain"/>
    <property type="evidence" value="ECO:0007669"/>
    <property type="project" value="InterPro"/>
</dbReference>
<dbReference type="Gene3D" id="1.20.120.80">
    <property type="entry name" value="Cytochrome c oxidase, subunit III, four-helix bundle"/>
    <property type="match status" value="1"/>
</dbReference>
<accession>A0A562STC6</accession>
<feature type="domain" description="Heme-copper oxidase subunit III family profile" evidence="9">
    <location>
        <begin position="1"/>
        <end position="181"/>
    </location>
</feature>
<evidence type="ECO:0000256" key="6">
    <source>
        <dbReference type="ARBA" id="ARBA00023136"/>
    </source>
</evidence>